<name>A0A6L8KHD0_9BURK</name>
<dbReference type="PANTHER" id="PTHR15020">
    <property type="entry name" value="FLAVIN REDUCTASE-RELATED"/>
    <property type="match status" value="1"/>
</dbReference>
<organism evidence="2 3">
    <name type="scientific">Duganella flavida</name>
    <dbReference type="NCBI Taxonomy" id="2692175"/>
    <lineage>
        <taxon>Bacteria</taxon>
        <taxon>Pseudomonadati</taxon>
        <taxon>Pseudomonadota</taxon>
        <taxon>Betaproteobacteria</taxon>
        <taxon>Burkholderiales</taxon>
        <taxon>Oxalobacteraceae</taxon>
        <taxon>Telluria group</taxon>
        <taxon>Duganella</taxon>
    </lineage>
</organism>
<proteinExistence type="predicted"/>
<dbReference type="EMBL" id="WWCN01000023">
    <property type="protein sequence ID" value="MYM26147.1"/>
    <property type="molecule type" value="Genomic_DNA"/>
</dbReference>
<keyword evidence="3" id="KW-1185">Reference proteome</keyword>
<evidence type="ECO:0000313" key="2">
    <source>
        <dbReference type="EMBL" id="MYM26147.1"/>
    </source>
</evidence>
<dbReference type="Gene3D" id="3.40.50.720">
    <property type="entry name" value="NAD(P)-binding Rossmann-like Domain"/>
    <property type="match status" value="1"/>
</dbReference>
<dbReference type="Pfam" id="PF13460">
    <property type="entry name" value="NAD_binding_10"/>
    <property type="match status" value="1"/>
</dbReference>
<dbReference type="InterPro" id="IPR016040">
    <property type="entry name" value="NAD(P)-bd_dom"/>
</dbReference>
<dbReference type="PANTHER" id="PTHR15020:SF50">
    <property type="entry name" value="UPF0659 PROTEIN YMR090W"/>
    <property type="match status" value="1"/>
</dbReference>
<protein>
    <submittedName>
        <fullName evidence="2">NAD(P)H-binding protein</fullName>
    </submittedName>
</protein>
<dbReference type="AlphaFoldDB" id="A0A6L8KHD0"/>
<reference evidence="2 3" key="1">
    <citation type="submission" date="2019-12" db="EMBL/GenBank/DDBJ databases">
        <title>Novel species isolated from a subtropical stream in China.</title>
        <authorList>
            <person name="Lu H."/>
        </authorList>
    </citation>
    <scope>NUCLEOTIDE SEQUENCE [LARGE SCALE GENOMIC DNA]</scope>
    <source>
        <strain evidence="2 3">FT135W</strain>
    </source>
</reference>
<dbReference type="InterPro" id="IPR036291">
    <property type="entry name" value="NAD(P)-bd_dom_sf"/>
</dbReference>
<dbReference type="Proteomes" id="UP000479335">
    <property type="component" value="Unassembled WGS sequence"/>
</dbReference>
<accession>A0A6L8KHD0</accession>
<dbReference type="SUPFAM" id="SSF51735">
    <property type="entry name" value="NAD(P)-binding Rossmann-fold domains"/>
    <property type="match status" value="1"/>
</dbReference>
<dbReference type="RefSeq" id="WP_161009587.1">
    <property type="nucleotide sequence ID" value="NZ_WWCN01000023.1"/>
</dbReference>
<gene>
    <name evidence="2" type="ORF">GTP46_26300</name>
</gene>
<comment type="caution">
    <text evidence="2">The sequence shown here is derived from an EMBL/GenBank/DDBJ whole genome shotgun (WGS) entry which is preliminary data.</text>
</comment>
<feature type="domain" description="NAD(P)-binding" evidence="1">
    <location>
        <begin position="8"/>
        <end position="195"/>
    </location>
</feature>
<evidence type="ECO:0000313" key="3">
    <source>
        <dbReference type="Proteomes" id="UP000479335"/>
    </source>
</evidence>
<sequence length="214" mass="22862">MKRYAVVGASSGTGKRVVAQLAASGAAVRAISRQPVPSHGTVESYAADVTDAEAIKGALSGGFDAVFFTVDIHGKGLTREQVKAVMLDGCVNTIAAAKAGGAGRFVLLSVMGADLPSWVWWLLNAMKPGMRDNIVKREKFLRDSGLPYVICRAPRLTDAENPMSVTASAPLHRMTMWRTISRNDLARMLISAADDAPLGTTWDVYTGKVDNAPW</sequence>
<evidence type="ECO:0000259" key="1">
    <source>
        <dbReference type="Pfam" id="PF13460"/>
    </source>
</evidence>